<feature type="domain" description="CN hydrolase" evidence="5">
    <location>
        <begin position="2"/>
        <end position="267"/>
    </location>
</feature>
<dbReference type="Gene3D" id="3.60.110.10">
    <property type="entry name" value="Carbon-nitrogen hydrolase"/>
    <property type="match status" value="1"/>
</dbReference>
<keyword evidence="4" id="KW-0067">ATP-binding</keyword>
<dbReference type="GO" id="GO:0003952">
    <property type="term" value="F:NAD+ synthase (glutamine-hydrolyzing) activity"/>
    <property type="evidence" value="ECO:0007669"/>
    <property type="project" value="UniProtKB-UniRule"/>
</dbReference>
<evidence type="ECO:0000256" key="2">
    <source>
        <dbReference type="ARBA" id="ARBA00007145"/>
    </source>
</evidence>
<keyword evidence="7" id="KW-1185">Reference proteome</keyword>
<dbReference type="OrthoDB" id="9803818at2"/>
<dbReference type="PANTHER" id="PTHR23090">
    <property type="entry name" value="NH 3 /GLUTAMINE-DEPENDENT NAD + SYNTHETASE"/>
    <property type="match status" value="1"/>
</dbReference>
<evidence type="ECO:0000313" key="6">
    <source>
        <dbReference type="EMBL" id="AYJ01271.1"/>
    </source>
</evidence>
<dbReference type="SUPFAM" id="SSF56317">
    <property type="entry name" value="Carbon-nitrogen hydrolase"/>
    <property type="match status" value="1"/>
</dbReference>
<dbReference type="PROSITE" id="PS50263">
    <property type="entry name" value="CN_HYDROLASE"/>
    <property type="match status" value="1"/>
</dbReference>
<comment type="pathway">
    <text evidence="1 4">Cofactor biosynthesis; NAD(+) biosynthesis; NAD(+) from deamido-NAD(+) (L-Gln route): step 1/1.</text>
</comment>
<accession>A0A660HMJ9</accession>
<dbReference type="RefSeq" id="WP_121463998.1">
    <property type="nucleotide sequence ID" value="NZ_CP025121.1"/>
</dbReference>
<dbReference type="Pfam" id="PF00795">
    <property type="entry name" value="CN_hydrolase"/>
    <property type="match status" value="1"/>
</dbReference>
<dbReference type="Gene3D" id="1.10.10.1140">
    <property type="entry name" value="Glutamine-dependent NAD+ synthetase, C-terminal domain"/>
    <property type="match status" value="1"/>
</dbReference>
<keyword evidence="4" id="KW-0547">Nucleotide-binding</keyword>
<comment type="similarity">
    <text evidence="2 4">In the C-terminal section; belongs to the NAD synthetase family.</text>
</comment>
<dbReference type="EMBL" id="CP025121">
    <property type="protein sequence ID" value="AYJ01271.1"/>
    <property type="molecule type" value="Genomic_DNA"/>
</dbReference>
<dbReference type="GO" id="GO:0005737">
    <property type="term" value="C:cytoplasm"/>
    <property type="evidence" value="ECO:0007669"/>
    <property type="project" value="InterPro"/>
</dbReference>
<reference evidence="6 7" key="1">
    <citation type="journal article" date="2018" name="BMC Genomics">
        <title>Comparative genome analysis of jujube witches'-broom Phytoplasma, an obligate pathogen that causes jujube witches'-broom disease.</title>
        <authorList>
            <person name="Wang J."/>
            <person name="Song L."/>
            <person name="Jiao Q."/>
            <person name="Yang S."/>
            <person name="Gao R."/>
            <person name="Lu X."/>
            <person name="Zhou G."/>
        </authorList>
    </citation>
    <scope>NUCLEOTIDE SEQUENCE [LARGE SCALE GENOMIC DNA]</scope>
    <source>
        <strain evidence="6">Jwb-nky</strain>
    </source>
</reference>
<keyword evidence="4" id="KW-0520">NAD</keyword>
<protein>
    <recommendedName>
        <fullName evidence="4">Glutamine-dependent NAD(+) synthetase</fullName>
        <ecNumber evidence="4">6.3.5.1</ecNumber>
    </recommendedName>
    <alternativeName>
        <fullName evidence="4">NAD(+) synthase [glutamine-hydrolyzing]</fullName>
    </alternativeName>
</protein>
<organism evidence="6 7">
    <name type="scientific">Ziziphus jujuba witches'-broom phytoplasma</name>
    <dbReference type="NCBI Taxonomy" id="135727"/>
    <lineage>
        <taxon>Bacteria</taxon>
        <taxon>Bacillati</taxon>
        <taxon>Mycoplasmatota</taxon>
        <taxon>Mollicutes</taxon>
        <taxon>Acholeplasmatales</taxon>
        <taxon>Acholeplasmataceae</taxon>
        <taxon>Candidatus Phytoplasma</taxon>
        <taxon>16SrV (Elm yellows group)</taxon>
    </lineage>
</organism>
<sequence>MYKNSSIKIEMSSPDLYVGNSFKNAKSIIEVLNKSKASVVLFPELCLSGYSAGDLFFETTFLEENINSLNFLINNNSFKGVYLIGMPFLFKEVIFNVAVVIQNKKILGIVPKQMIPNYKEFSEKRWFQSGKHIDTKIINFLGQKVPIGNILFVNKQFDIIFGVEICQDLWTIESPSDLMVLNGAHLIFNLSSSTEHFEKDRLRKLAVLNHSRKQIGGYFYTSSGITESSVDTLFSNHKIAAVLGKIIGEKNLTSSDISLVVDVFIDAIKYQRRIDTTYAEQKIGKEFSFMKSYFEVEEVDFYEFEKNFNSRPFLDDNKEELEKQLKLSNVIQVLSLKTKMSSIFNSKIVLEMKNRLNEILILLVVVQYFRDNKKNLQYLEIIIKELNYSDDPHILFFTKKLLKNLGITNVKIIKENEVSYLEQLFNDGFNKLILESDNLSDLAVGSINYSFRSDNVFLYNLNLGIPNTLMSELIIFHFKENKIFIEDDIKNFYLYKIEKFLNFQVIVEDFILYHHLNNSFRKEKIAFLIEKTFLLTYQESLLLVTRYMKNFYQNQYKRNTMSPGPKILSYSLSYRTELKIPIHMERE</sequence>
<dbReference type="InterPro" id="IPR036526">
    <property type="entry name" value="C-N_Hydrolase_sf"/>
</dbReference>
<evidence type="ECO:0000256" key="4">
    <source>
        <dbReference type="PIRNR" id="PIRNR006630"/>
    </source>
</evidence>
<dbReference type="GO" id="GO:0004359">
    <property type="term" value="F:glutaminase activity"/>
    <property type="evidence" value="ECO:0007669"/>
    <property type="project" value="InterPro"/>
</dbReference>
<dbReference type="GO" id="GO:0009435">
    <property type="term" value="P:NAD+ biosynthetic process"/>
    <property type="evidence" value="ECO:0007669"/>
    <property type="project" value="UniProtKB-UniRule"/>
</dbReference>
<dbReference type="AlphaFoldDB" id="A0A660HMJ9"/>
<evidence type="ECO:0000256" key="1">
    <source>
        <dbReference type="ARBA" id="ARBA00005188"/>
    </source>
</evidence>
<dbReference type="UniPathway" id="UPA00253">
    <property type="reaction ID" value="UER00334"/>
</dbReference>
<evidence type="ECO:0000259" key="5">
    <source>
        <dbReference type="PROSITE" id="PS50263"/>
    </source>
</evidence>
<dbReference type="InterPro" id="IPR014445">
    <property type="entry name" value="Gln-dep_NAD_synthase"/>
</dbReference>
<dbReference type="EC" id="6.3.5.1" evidence="4"/>
<dbReference type="KEGG" id="pzi:CWO85_01880"/>
<dbReference type="CDD" id="cd07570">
    <property type="entry name" value="GAT_Gln-NAD-synth"/>
    <property type="match status" value="1"/>
</dbReference>
<dbReference type="Proteomes" id="UP000272462">
    <property type="component" value="Chromosome"/>
</dbReference>
<name>A0A660HMJ9_ZIZJU</name>
<keyword evidence="3 4" id="KW-0436">Ligase</keyword>
<comment type="catalytic activity">
    <reaction evidence="4">
        <text>deamido-NAD(+) + L-glutamine + ATP + H2O = L-glutamate + AMP + diphosphate + NAD(+) + H(+)</text>
        <dbReference type="Rhea" id="RHEA:24384"/>
        <dbReference type="ChEBI" id="CHEBI:15377"/>
        <dbReference type="ChEBI" id="CHEBI:15378"/>
        <dbReference type="ChEBI" id="CHEBI:29985"/>
        <dbReference type="ChEBI" id="CHEBI:30616"/>
        <dbReference type="ChEBI" id="CHEBI:33019"/>
        <dbReference type="ChEBI" id="CHEBI:57540"/>
        <dbReference type="ChEBI" id="CHEBI:58359"/>
        <dbReference type="ChEBI" id="CHEBI:58437"/>
        <dbReference type="ChEBI" id="CHEBI:456215"/>
        <dbReference type="EC" id="6.3.5.1"/>
    </reaction>
</comment>
<evidence type="ECO:0000256" key="3">
    <source>
        <dbReference type="ARBA" id="ARBA00022598"/>
    </source>
</evidence>
<dbReference type="InterPro" id="IPR003010">
    <property type="entry name" value="C-N_Hydrolase"/>
</dbReference>
<gene>
    <name evidence="6" type="ORF">CWO85_01880</name>
</gene>
<evidence type="ECO:0000313" key="7">
    <source>
        <dbReference type="Proteomes" id="UP000272462"/>
    </source>
</evidence>
<dbReference type="PANTHER" id="PTHR23090:SF9">
    <property type="entry name" value="GLUTAMINE-DEPENDENT NAD(+) SYNTHETASE"/>
    <property type="match status" value="1"/>
</dbReference>
<dbReference type="PIRSF" id="PIRSF006630">
    <property type="entry name" value="NADS_GAT"/>
    <property type="match status" value="1"/>
</dbReference>
<dbReference type="GO" id="GO:0005524">
    <property type="term" value="F:ATP binding"/>
    <property type="evidence" value="ECO:0007669"/>
    <property type="project" value="UniProtKB-UniRule"/>
</dbReference>
<dbReference type="InterPro" id="IPR041856">
    <property type="entry name" value="NAD+_synth_C"/>
</dbReference>
<dbReference type="InterPro" id="IPR003694">
    <property type="entry name" value="NAD_synthase"/>
</dbReference>
<proteinExistence type="inferred from homology"/>